<evidence type="ECO:0000313" key="2">
    <source>
        <dbReference type="Proteomes" id="UP000063229"/>
    </source>
</evidence>
<dbReference type="Pfam" id="PF11198">
    <property type="entry name" value="DUF2857"/>
    <property type="match status" value="1"/>
</dbReference>
<dbReference type="RefSeq" id="WP_060782965.1">
    <property type="nucleotide sequence ID" value="NZ_CP014135.1"/>
</dbReference>
<keyword evidence="2" id="KW-1185">Reference proteome</keyword>
<reference evidence="1 2" key="1">
    <citation type="submission" date="2016-01" db="EMBL/GenBank/DDBJ databases">
        <authorList>
            <person name="McClelland M."/>
            <person name="Jain A."/>
            <person name="Saraogi P."/>
            <person name="Mendelson R."/>
            <person name="Westerman R."/>
            <person name="SanMiguel P."/>
            <person name="Csonka L."/>
        </authorList>
    </citation>
    <scope>NUCLEOTIDE SEQUENCE [LARGE SCALE GENOMIC DNA]</scope>
    <source>
        <strain evidence="1 2">NCPPB 2472</strain>
    </source>
</reference>
<evidence type="ECO:0000313" key="1">
    <source>
        <dbReference type="EMBL" id="AMB86048.1"/>
    </source>
</evidence>
<dbReference type="AlphaFoldDB" id="A0A0X1T1Y3"/>
<evidence type="ECO:0008006" key="3">
    <source>
        <dbReference type="Google" id="ProtNLM"/>
    </source>
</evidence>
<dbReference type="STRING" id="46677.AWM79_12370"/>
<name>A0A0X1T1Y3_PSEAA</name>
<accession>A0A0X1T1Y3</accession>
<organism evidence="1 2">
    <name type="scientific">Pseudomonas agarici</name>
    <dbReference type="NCBI Taxonomy" id="46677"/>
    <lineage>
        <taxon>Bacteria</taxon>
        <taxon>Pseudomonadati</taxon>
        <taxon>Pseudomonadota</taxon>
        <taxon>Gammaproteobacteria</taxon>
        <taxon>Pseudomonadales</taxon>
        <taxon>Pseudomonadaceae</taxon>
        <taxon>Pseudomonas</taxon>
    </lineage>
</organism>
<sequence length="236" mass="26971">MSKTPINEAILSQILHNMRNGQLRRCIEMGLEPEILAQLQQPSVLSLLLNTPVSWCTVTIDAEILKKLLTGAQRSDEEVRMIERALRLGATTQMLQQFFGLSPQDVALQRLIMGVTARRGRWREFSEEMDIQLWYRWTHLMNEHQVVELEDSVQLLDIAMLVAEELNSPQGGSTDENPENLSLAIIWNRIQTWIKEGLYPPPQGNAWTPRKLQLVASHHQRRQQTVATSAEGDSEL</sequence>
<dbReference type="KEGG" id="pagb:AWM79_12370"/>
<proteinExistence type="predicted"/>
<dbReference type="InterPro" id="IPR021364">
    <property type="entry name" value="DUF2857"/>
</dbReference>
<dbReference type="EMBL" id="CP014135">
    <property type="protein sequence ID" value="AMB86048.1"/>
    <property type="molecule type" value="Genomic_DNA"/>
</dbReference>
<gene>
    <name evidence="1" type="ORF">AWM79_12370</name>
</gene>
<dbReference type="Proteomes" id="UP000063229">
    <property type="component" value="Chromosome"/>
</dbReference>
<protein>
    <recommendedName>
        <fullName evidence="3">DUF2857 domain-containing protein</fullName>
    </recommendedName>
</protein>